<comment type="similarity">
    <text evidence="1">Belongs to the NAD(P)-dependent epimerase/dehydratase family.</text>
</comment>
<dbReference type="EMBL" id="DSRU01000340">
    <property type="protein sequence ID" value="HFN00731.1"/>
    <property type="molecule type" value="Genomic_DNA"/>
</dbReference>
<dbReference type="InterPro" id="IPR001509">
    <property type="entry name" value="Epimerase_deHydtase"/>
</dbReference>
<proteinExistence type="inferred from homology"/>
<dbReference type="Pfam" id="PF01370">
    <property type="entry name" value="Epimerase"/>
    <property type="match status" value="1"/>
</dbReference>
<name>A0A7C3KHV2_9CYAN</name>
<dbReference type="Gene3D" id="3.40.50.720">
    <property type="entry name" value="NAD(P)-binding Rossmann-like Domain"/>
    <property type="match status" value="1"/>
</dbReference>
<evidence type="ECO:0000259" key="2">
    <source>
        <dbReference type="Pfam" id="PF01370"/>
    </source>
</evidence>
<organism evidence="3">
    <name type="scientific">Oscillatoriales cyanobacterium SpSt-418</name>
    <dbReference type="NCBI Taxonomy" id="2282169"/>
    <lineage>
        <taxon>Bacteria</taxon>
        <taxon>Bacillati</taxon>
        <taxon>Cyanobacteriota</taxon>
        <taxon>Cyanophyceae</taxon>
        <taxon>Oscillatoriophycideae</taxon>
        <taxon>Oscillatoriales</taxon>
    </lineage>
</organism>
<gene>
    <name evidence="3" type="ORF">ENR64_23850</name>
</gene>
<reference evidence="3" key="1">
    <citation type="journal article" date="2020" name="mSystems">
        <title>Genome- and Community-Level Interaction Insights into Carbon Utilization and Element Cycling Functions of Hydrothermarchaeota in Hydrothermal Sediment.</title>
        <authorList>
            <person name="Zhou Z."/>
            <person name="Liu Y."/>
            <person name="Xu W."/>
            <person name="Pan J."/>
            <person name="Luo Z.H."/>
            <person name="Li M."/>
        </authorList>
    </citation>
    <scope>NUCLEOTIDE SEQUENCE [LARGE SCALE GENOMIC DNA]</scope>
    <source>
        <strain evidence="3">SpSt-418</strain>
    </source>
</reference>
<feature type="domain" description="NAD-dependent epimerase/dehydratase" evidence="2">
    <location>
        <begin position="6"/>
        <end position="234"/>
    </location>
</feature>
<sequence>MTNLLLVTGVAGFIGRYVARYFIEQGWSVVGTDNSPPENAPLANLKAYHRLQLPDPTLATLIESYSPQVWIHCAGRASVASSITDPASDFYGNALLTFEVLNTLRINAPQCKFIYLSSAAVYGNPRSLPISEDHLPSPISPYGFHKLQGEQLCLEFSKVYGIATASARIFSAYGPGIRRQVMWDICHKAIFQDSITLQGTGQESRDFIHALEIAKALFIIANKAPMQGETYNLGTGVEVTISELAELLLDALDYQGSLKFDGKVSAGNPLNWQAEITKIQTLGFQPEVPLKQGVRTFANWCRAELVGI</sequence>
<accession>A0A7C3KHV2</accession>
<dbReference type="PANTHER" id="PTHR43000">
    <property type="entry name" value="DTDP-D-GLUCOSE 4,6-DEHYDRATASE-RELATED"/>
    <property type="match status" value="1"/>
</dbReference>
<dbReference type="InterPro" id="IPR036291">
    <property type="entry name" value="NAD(P)-bd_dom_sf"/>
</dbReference>
<evidence type="ECO:0000256" key="1">
    <source>
        <dbReference type="ARBA" id="ARBA00007637"/>
    </source>
</evidence>
<dbReference type="SUPFAM" id="SSF51735">
    <property type="entry name" value="NAD(P)-binding Rossmann-fold domains"/>
    <property type="match status" value="1"/>
</dbReference>
<evidence type="ECO:0000313" key="3">
    <source>
        <dbReference type="EMBL" id="HFN00731.1"/>
    </source>
</evidence>
<protein>
    <submittedName>
        <fullName evidence="3">NAD-dependent epimerase/dehydratase family protein</fullName>
    </submittedName>
</protein>
<comment type="caution">
    <text evidence="3">The sequence shown here is derived from an EMBL/GenBank/DDBJ whole genome shotgun (WGS) entry which is preliminary data.</text>
</comment>
<dbReference type="AlphaFoldDB" id="A0A7C3KHV2"/>